<name>A0A8X7Q7L9_BRACI</name>
<evidence type="ECO:0000313" key="3">
    <source>
        <dbReference type="Proteomes" id="UP000886595"/>
    </source>
</evidence>
<organism evidence="2 3">
    <name type="scientific">Brassica carinata</name>
    <name type="common">Ethiopian mustard</name>
    <name type="synonym">Abyssinian cabbage</name>
    <dbReference type="NCBI Taxonomy" id="52824"/>
    <lineage>
        <taxon>Eukaryota</taxon>
        <taxon>Viridiplantae</taxon>
        <taxon>Streptophyta</taxon>
        <taxon>Embryophyta</taxon>
        <taxon>Tracheophyta</taxon>
        <taxon>Spermatophyta</taxon>
        <taxon>Magnoliopsida</taxon>
        <taxon>eudicotyledons</taxon>
        <taxon>Gunneridae</taxon>
        <taxon>Pentapetalae</taxon>
        <taxon>rosids</taxon>
        <taxon>malvids</taxon>
        <taxon>Brassicales</taxon>
        <taxon>Brassicaceae</taxon>
        <taxon>Brassiceae</taxon>
        <taxon>Brassica</taxon>
    </lineage>
</organism>
<dbReference type="Proteomes" id="UP000886595">
    <property type="component" value="Unassembled WGS sequence"/>
</dbReference>
<dbReference type="GO" id="GO:0004523">
    <property type="term" value="F:RNA-DNA hybrid ribonuclease activity"/>
    <property type="evidence" value="ECO:0007669"/>
    <property type="project" value="InterPro"/>
</dbReference>
<dbReference type="InterPro" id="IPR036397">
    <property type="entry name" value="RNaseH_sf"/>
</dbReference>
<reference evidence="2 3" key="1">
    <citation type="submission" date="2020-02" db="EMBL/GenBank/DDBJ databases">
        <authorList>
            <person name="Ma Q."/>
            <person name="Huang Y."/>
            <person name="Song X."/>
            <person name="Pei D."/>
        </authorList>
    </citation>
    <scope>NUCLEOTIDE SEQUENCE [LARGE SCALE GENOMIC DNA]</scope>
    <source>
        <strain evidence="2">Sxm20200214</strain>
        <tissue evidence="2">Leaf</tissue>
    </source>
</reference>
<evidence type="ECO:0000313" key="2">
    <source>
        <dbReference type="EMBL" id="KAG2265055.1"/>
    </source>
</evidence>
<protein>
    <recommendedName>
        <fullName evidence="1">RNase H type-1 domain-containing protein</fullName>
    </recommendedName>
</protein>
<dbReference type="InterPro" id="IPR044730">
    <property type="entry name" value="RNase_H-like_dom_plant"/>
</dbReference>
<dbReference type="InterPro" id="IPR002156">
    <property type="entry name" value="RNaseH_domain"/>
</dbReference>
<sequence length="113" mass="12770">MFYLLRSIMGHSRRQKISVSDEISGDKALAIRGAPLNAASLDFHNICLRSDSRELIRAINRRKWTIELHGVLSDIDSLVFSASSTFTFCRFEFIPRSTNGPADRLAKAHLSLY</sequence>
<evidence type="ECO:0000259" key="1">
    <source>
        <dbReference type="Pfam" id="PF13456"/>
    </source>
</evidence>
<keyword evidence="3" id="KW-1185">Reference proteome</keyword>
<dbReference type="AlphaFoldDB" id="A0A8X7Q7L9"/>
<comment type="caution">
    <text evidence="2">The sequence shown here is derived from an EMBL/GenBank/DDBJ whole genome shotgun (WGS) entry which is preliminary data.</text>
</comment>
<proteinExistence type="predicted"/>
<dbReference type="Gene3D" id="3.30.420.10">
    <property type="entry name" value="Ribonuclease H-like superfamily/Ribonuclease H"/>
    <property type="match status" value="1"/>
</dbReference>
<dbReference type="GO" id="GO:0003676">
    <property type="term" value="F:nucleic acid binding"/>
    <property type="evidence" value="ECO:0007669"/>
    <property type="project" value="InterPro"/>
</dbReference>
<dbReference type="OrthoDB" id="997105at2759"/>
<dbReference type="Pfam" id="PF13456">
    <property type="entry name" value="RVT_3"/>
    <property type="match status" value="1"/>
</dbReference>
<gene>
    <name evidence="2" type="ORF">Bca52824_072134</name>
</gene>
<accession>A0A8X7Q7L9</accession>
<dbReference type="EMBL" id="JAAMPC010000014">
    <property type="protein sequence ID" value="KAG2265055.1"/>
    <property type="molecule type" value="Genomic_DNA"/>
</dbReference>
<feature type="domain" description="RNase H type-1" evidence="1">
    <location>
        <begin position="38"/>
        <end position="108"/>
    </location>
</feature>
<dbReference type="CDD" id="cd06222">
    <property type="entry name" value="RNase_H_like"/>
    <property type="match status" value="1"/>
</dbReference>